<dbReference type="GO" id="GO:0003677">
    <property type="term" value="F:DNA binding"/>
    <property type="evidence" value="ECO:0007669"/>
    <property type="project" value="UniProtKB-KW"/>
</dbReference>
<feature type="domain" description="HTH luxR-type" evidence="4">
    <location>
        <begin position="145"/>
        <end position="210"/>
    </location>
</feature>
<keyword evidence="1" id="KW-0805">Transcription regulation</keyword>
<dbReference type="EMBL" id="JAVDQG010000010">
    <property type="protein sequence ID" value="MDR6227539.1"/>
    <property type="molecule type" value="Genomic_DNA"/>
</dbReference>
<dbReference type="PANTHER" id="PTHR43214">
    <property type="entry name" value="TWO-COMPONENT RESPONSE REGULATOR"/>
    <property type="match status" value="1"/>
</dbReference>
<dbReference type="InterPro" id="IPR016032">
    <property type="entry name" value="Sig_transdc_resp-reg_C-effctor"/>
</dbReference>
<keyword evidence="6" id="KW-1185">Reference proteome</keyword>
<evidence type="ECO:0000256" key="2">
    <source>
        <dbReference type="ARBA" id="ARBA00023125"/>
    </source>
</evidence>
<dbReference type="PRINTS" id="PR00038">
    <property type="entry name" value="HTHLUXR"/>
</dbReference>
<reference evidence="5 6" key="1">
    <citation type="submission" date="2023-07" db="EMBL/GenBank/DDBJ databases">
        <title>Genomic Encyclopedia of Type Strains, Phase IV (KMG-IV): sequencing the most valuable type-strain genomes for metagenomic binning, comparative biology and taxonomic classification.</title>
        <authorList>
            <person name="Goeker M."/>
        </authorList>
    </citation>
    <scope>NUCLEOTIDE SEQUENCE [LARGE SCALE GENOMIC DNA]</scope>
    <source>
        <strain evidence="5 6">DSM 45903</strain>
    </source>
</reference>
<dbReference type="SMART" id="SM00421">
    <property type="entry name" value="HTH_LUXR"/>
    <property type="match status" value="1"/>
</dbReference>
<comment type="caution">
    <text evidence="5">The sequence shown here is derived from an EMBL/GenBank/DDBJ whole genome shotgun (WGS) entry which is preliminary data.</text>
</comment>
<dbReference type="InterPro" id="IPR000792">
    <property type="entry name" value="Tscrpt_reg_LuxR_C"/>
</dbReference>
<dbReference type="Pfam" id="PF00196">
    <property type="entry name" value="GerE"/>
    <property type="match status" value="1"/>
</dbReference>
<proteinExistence type="predicted"/>
<evidence type="ECO:0000256" key="1">
    <source>
        <dbReference type="ARBA" id="ARBA00023015"/>
    </source>
</evidence>
<organism evidence="5 6">
    <name type="scientific">Desmospora profundinema</name>
    <dbReference type="NCBI Taxonomy" id="1571184"/>
    <lineage>
        <taxon>Bacteria</taxon>
        <taxon>Bacillati</taxon>
        <taxon>Bacillota</taxon>
        <taxon>Bacilli</taxon>
        <taxon>Bacillales</taxon>
        <taxon>Thermoactinomycetaceae</taxon>
        <taxon>Desmospora</taxon>
    </lineage>
</organism>
<keyword evidence="3" id="KW-0804">Transcription</keyword>
<evidence type="ECO:0000313" key="6">
    <source>
        <dbReference type="Proteomes" id="UP001185012"/>
    </source>
</evidence>
<dbReference type="PROSITE" id="PS00622">
    <property type="entry name" value="HTH_LUXR_1"/>
    <property type="match status" value="1"/>
</dbReference>
<accession>A0ABU1IRW8</accession>
<gene>
    <name evidence="5" type="ORF">JOE21_003562</name>
</gene>
<dbReference type="SUPFAM" id="SSF46894">
    <property type="entry name" value="C-terminal effector domain of the bipartite response regulators"/>
    <property type="match status" value="1"/>
</dbReference>
<evidence type="ECO:0000313" key="5">
    <source>
        <dbReference type="EMBL" id="MDR6227539.1"/>
    </source>
</evidence>
<dbReference type="Proteomes" id="UP001185012">
    <property type="component" value="Unassembled WGS sequence"/>
</dbReference>
<dbReference type="PANTHER" id="PTHR43214:SF44">
    <property type="entry name" value="TWO-COMPONENT RESPONSE REGULATOR"/>
    <property type="match status" value="1"/>
</dbReference>
<evidence type="ECO:0000256" key="3">
    <source>
        <dbReference type="ARBA" id="ARBA00023163"/>
    </source>
</evidence>
<protein>
    <submittedName>
        <fullName evidence="5">DNA-binding NarL/FixJ family response regulator</fullName>
    </submittedName>
</protein>
<dbReference type="InterPro" id="IPR039420">
    <property type="entry name" value="WalR-like"/>
</dbReference>
<dbReference type="PROSITE" id="PS50043">
    <property type="entry name" value="HTH_LUXR_2"/>
    <property type="match status" value="1"/>
</dbReference>
<evidence type="ECO:0000259" key="4">
    <source>
        <dbReference type="PROSITE" id="PS50043"/>
    </source>
</evidence>
<dbReference type="RefSeq" id="WP_309868615.1">
    <property type="nucleotide sequence ID" value="NZ_JAVDQG010000010.1"/>
</dbReference>
<dbReference type="Gene3D" id="3.40.50.2300">
    <property type="match status" value="1"/>
</dbReference>
<sequence length="228" mass="25907">MGDPIRVWVLDPVEPMVRGVAWMLQQEDQVQVEETLWKPDQLEQLLIRRVPLPDVIVFGCVRGREIMEWPELSHLPVPVVVASEEMDRVAGWIHLLSGRAWALTVRGRASELLLALWTVSRGGCYISPAFADEIQQAIQTRLWERSPSVPTLTPMEKQVVMELVKDRTNQEIANVLGISRRTVDSHIASAIRKWEVNSRVGLAVRAVEEGWLLADRKVKKATIRKITV</sequence>
<name>A0ABU1IRW8_9BACL</name>
<dbReference type="CDD" id="cd06170">
    <property type="entry name" value="LuxR_C_like"/>
    <property type="match status" value="1"/>
</dbReference>
<keyword evidence="2 5" id="KW-0238">DNA-binding</keyword>